<feature type="compositionally biased region" description="Basic and acidic residues" evidence="1">
    <location>
        <begin position="17"/>
        <end position="41"/>
    </location>
</feature>
<dbReference type="AlphaFoldDB" id="A0AAI9TN62"/>
<gene>
    <name evidence="2" type="ORF">VN97_g2967</name>
</gene>
<proteinExistence type="predicted"/>
<evidence type="ECO:0000256" key="1">
    <source>
        <dbReference type="SAM" id="MobiDB-lite"/>
    </source>
</evidence>
<sequence length="207" mass="22798">MTFREKVKRVFRSSKKSKNDGKPKIEYYRRHECPPSKFHGPFDRAHQKSLAAWSFQGAMVERTRSFEISVSPCATYEGSDGYSGPSDSDNSVSPDDVDPASSHPDHPEAPAESSPRGPHSGSQSSTVVDPSSYNGSMMTLINEGSIYEIPEDPKDPKFFLKESIRYSSPLVHAISPAMTPCIMSARKDLPFAPEDLTRALIAVQVCA</sequence>
<feature type="region of interest" description="Disordered" evidence="1">
    <location>
        <begin position="77"/>
        <end position="134"/>
    </location>
</feature>
<dbReference type="Proteomes" id="UP001227192">
    <property type="component" value="Unassembled WGS sequence"/>
</dbReference>
<evidence type="ECO:0000313" key="3">
    <source>
        <dbReference type="Proteomes" id="UP001227192"/>
    </source>
</evidence>
<comment type="caution">
    <text evidence="2">The sequence shown here is derived from an EMBL/GenBank/DDBJ whole genome shotgun (WGS) entry which is preliminary data.</text>
</comment>
<protein>
    <submittedName>
        <fullName evidence="2">Uncharacterized protein</fullName>
    </submittedName>
</protein>
<dbReference type="EMBL" id="LACB01000060">
    <property type="protein sequence ID" value="KAJ9490299.1"/>
    <property type="molecule type" value="Genomic_DNA"/>
</dbReference>
<name>A0AAI9TN62_PENTH</name>
<reference evidence="2" key="2">
    <citation type="journal article" date="2016" name="Fungal Biol.">
        <title>Ochratoxin A production by Penicillium thymicola.</title>
        <authorList>
            <person name="Nguyen H.D.T."/>
            <person name="McMullin D.R."/>
            <person name="Ponomareva E."/>
            <person name="Riley R."/>
            <person name="Pomraning K.R."/>
            <person name="Baker S.E."/>
            <person name="Seifert K.A."/>
        </authorList>
    </citation>
    <scope>NUCLEOTIDE SEQUENCE</scope>
    <source>
        <strain evidence="2">DAOM 180753</strain>
    </source>
</reference>
<feature type="compositionally biased region" description="Basic residues" evidence="1">
    <location>
        <begin position="1"/>
        <end position="16"/>
    </location>
</feature>
<feature type="compositionally biased region" description="Low complexity" evidence="1">
    <location>
        <begin position="78"/>
        <end position="102"/>
    </location>
</feature>
<organism evidence="2 3">
    <name type="scientific">Penicillium thymicola</name>
    <dbReference type="NCBI Taxonomy" id="293382"/>
    <lineage>
        <taxon>Eukaryota</taxon>
        <taxon>Fungi</taxon>
        <taxon>Dikarya</taxon>
        <taxon>Ascomycota</taxon>
        <taxon>Pezizomycotina</taxon>
        <taxon>Eurotiomycetes</taxon>
        <taxon>Eurotiomycetidae</taxon>
        <taxon>Eurotiales</taxon>
        <taxon>Aspergillaceae</taxon>
        <taxon>Penicillium</taxon>
    </lineage>
</organism>
<feature type="region of interest" description="Disordered" evidence="1">
    <location>
        <begin position="1"/>
        <end position="41"/>
    </location>
</feature>
<feature type="compositionally biased region" description="Polar residues" evidence="1">
    <location>
        <begin position="120"/>
        <end position="134"/>
    </location>
</feature>
<evidence type="ECO:0000313" key="2">
    <source>
        <dbReference type="EMBL" id="KAJ9490299.1"/>
    </source>
</evidence>
<accession>A0AAI9TN62</accession>
<keyword evidence="3" id="KW-1185">Reference proteome</keyword>
<reference evidence="2" key="1">
    <citation type="submission" date="2015-06" db="EMBL/GenBank/DDBJ databases">
        <authorList>
            <person name="Nguyen H."/>
        </authorList>
    </citation>
    <scope>NUCLEOTIDE SEQUENCE</scope>
    <source>
        <strain evidence="2">DAOM 180753</strain>
    </source>
</reference>